<feature type="compositionally biased region" description="Acidic residues" evidence="1">
    <location>
        <begin position="11"/>
        <end position="21"/>
    </location>
</feature>
<proteinExistence type="predicted"/>
<evidence type="ECO:0000313" key="2">
    <source>
        <dbReference type="EMBL" id="KAB7495987.1"/>
    </source>
</evidence>
<comment type="caution">
    <text evidence="2">The sequence shown here is derived from an EMBL/GenBank/DDBJ whole genome shotgun (WGS) entry which is preliminary data.</text>
</comment>
<feature type="compositionally biased region" description="Basic and acidic residues" evidence="1">
    <location>
        <begin position="1"/>
        <end position="10"/>
    </location>
</feature>
<name>A0A5N5SPU8_9CRUS</name>
<sequence length="86" mass="9659">MKNSEKRDPEIVPEPEVELQEPLEHATPKFGRRSKGEVNNNTLSPAKSDKEEVAECNISSPKGPKIKKRKSYDADDTHLDDINTIS</sequence>
<feature type="region of interest" description="Disordered" evidence="1">
    <location>
        <begin position="1"/>
        <end position="86"/>
    </location>
</feature>
<accession>A0A5N5SPU8</accession>
<organism evidence="2 3">
    <name type="scientific">Armadillidium nasatum</name>
    <dbReference type="NCBI Taxonomy" id="96803"/>
    <lineage>
        <taxon>Eukaryota</taxon>
        <taxon>Metazoa</taxon>
        <taxon>Ecdysozoa</taxon>
        <taxon>Arthropoda</taxon>
        <taxon>Crustacea</taxon>
        <taxon>Multicrustacea</taxon>
        <taxon>Malacostraca</taxon>
        <taxon>Eumalacostraca</taxon>
        <taxon>Peracarida</taxon>
        <taxon>Isopoda</taxon>
        <taxon>Oniscidea</taxon>
        <taxon>Crinocheta</taxon>
        <taxon>Armadillidiidae</taxon>
        <taxon>Armadillidium</taxon>
    </lineage>
</organism>
<reference evidence="2 3" key="1">
    <citation type="journal article" date="2019" name="PLoS Biol.">
        <title>Sex chromosomes control vertical transmission of feminizing Wolbachia symbionts in an isopod.</title>
        <authorList>
            <person name="Becking T."/>
            <person name="Chebbi M.A."/>
            <person name="Giraud I."/>
            <person name="Moumen B."/>
            <person name="Laverre T."/>
            <person name="Caubet Y."/>
            <person name="Peccoud J."/>
            <person name="Gilbert C."/>
            <person name="Cordaux R."/>
        </authorList>
    </citation>
    <scope>NUCLEOTIDE SEQUENCE [LARGE SCALE GENOMIC DNA]</scope>
    <source>
        <strain evidence="2">ANa2</strain>
        <tissue evidence="2">Whole body excluding digestive tract and cuticle</tissue>
    </source>
</reference>
<feature type="compositionally biased region" description="Basic and acidic residues" evidence="1">
    <location>
        <begin position="71"/>
        <end position="86"/>
    </location>
</feature>
<protein>
    <submittedName>
        <fullName evidence="2">Uncharacterized protein</fullName>
    </submittedName>
</protein>
<evidence type="ECO:0000256" key="1">
    <source>
        <dbReference type="SAM" id="MobiDB-lite"/>
    </source>
</evidence>
<gene>
    <name evidence="2" type="ORF">Anas_08027</name>
</gene>
<evidence type="ECO:0000313" key="3">
    <source>
        <dbReference type="Proteomes" id="UP000326759"/>
    </source>
</evidence>
<dbReference type="Proteomes" id="UP000326759">
    <property type="component" value="Unassembled WGS sequence"/>
</dbReference>
<keyword evidence="3" id="KW-1185">Reference proteome</keyword>
<dbReference type="AlphaFoldDB" id="A0A5N5SPU8"/>
<dbReference type="EMBL" id="SEYY01021876">
    <property type="protein sequence ID" value="KAB7495987.1"/>
    <property type="molecule type" value="Genomic_DNA"/>
</dbReference>